<evidence type="ECO:0000313" key="1">
    <source>
        <dbReference type="EMBL" id="GFQ64628.1"/>
    </source>
</evidence>
<dbReference type="OrthoDB" id="8063408at2759"/>
<evidence type="ECO:0000313" key="2">
    <source>
        <dbReference type="Proteomes" id="UP000887116"/>
    </source>
</evidence>
<proteinExistence type="predicted"/>
<accession>A0A8X6EX06</accession>
<dbReference type="AlphaFoldDB" id="A0A8X6EX06"/>
<protein>
    <submittedName>
        <fullName evidence="1">Uncharacterized protein</fullName>
    </submittedName>
</protein>
<name>A0A8X6EX06_TRICU</name>
<organism evidence="1 2">
    <name type="scientific">Trichonephila clavata</name>
    <name type="common">Joro spider</name>
    <name type="synonym">Nephila clavata</name>
    <dbReference type="NCBI Taxonomy" id="2740835"/>
    <lineage>
        <taxon>Eukaryota</taxon>
        <taxon>Metazoa</taxon>
        <taxon>Ecdysozoa</taxon>
        <taxon>Arthropoda</taxon>
        <taxon>Chelicerata</taxon>
        <taxon>Arachnida</taxon>
        <taxon>Araneae</taxon>
        <taxon>Araneomorphae</taxon>
        <taxon>Entelegynae</taxon>
        <taxon>Araneoidea</taxon>
        <taxon>Nephilidae</taxon>
        <taxon>Trichonephila</taxon>
    </lineage>
</organism>
<keyword evidence="2" id="KW-1185">Reference proteome</keyword>
<gene>
    <name evidence="1" type="ORF">TNCT_345751</name>
</gene>
<sequence>MFSTLNVGCSRKNTDRLQYRCVPSANQPASHSADSCKKYENVKNYVEEEEFIRPGTSYDPDIEAEDLNGPHRLNQAELSELVRHLDLSMQKVEHLTSRLQQ</sequence>
<dbReference type="EMBL" id="BMAO01020041">
    <property type="protein sequence ID" value="GFQ64628.1"/>
    <property type="molecule type" value="Genomic_DNA"/>
</dbReference>
<reference evidence="1" key="1">
    <citation type="submission" date="2020-07" db="EMBL/GenBank/DDBJ databases">
        <title>Multicomponent nature underlies the extraordinary mechanical properties of spider dragline silk.</title>
        <authorList>
            <person name="Kono N."/>
            <person name="Nakamura H."/>
            <person name="Mori M."/>
            <person name="Yoshida Y."/>
            <person name="Ohtoshi R."/>
            <person name="Malay A.D."/>
            <person name="Moran D.A.P."/>
            <person name="Tomita M."/>
            <person name="Numata K."/>
            <person name="Arakawa K."/>
        </authorList>
    </citation>
    <scope>NUCLEOTIDE SEQUENCE</scope>
</reference>
<comment type="caution">
    <text evidence="1">The sequence shown here is derived from an EMBL/GenBank/DDBJ whole genome shotgun (WGS) entry which is preliminary data.</text>
</comment>
<dbReference type="Proteomes" id="UP000887116">
    <property type="component" value="Unassembled WGS sequence"/>
</dbReference>